<dbReference type="AlphaFoldDB" id="A0AAD5MH87"/>
<evidence type="ECO:0000313" key="1">
    <source>
        <dbReference type="EMBL" id="KAJ1349146.1"/>
    </source>
</evidence>
<organism evidence="1 2">
    <name type="scientific">Parelaphostrongylus tenuis</name>
    <name type="common">Meningeal worm</name>
    <dbReference type="NCBI Taxonomy" id="148309"/>
    <lineage>
        <taxon>Eukaryota</taxon>
        <taxon>Metazoa</taxon>
        <taxon>Ecdysozoa</taxon>
        <taxon>Nematoda</taxon>
        <taxon>Chromadorea</taxon>
        <taxon>Rhabditida</taxon>
        <taxon>Rhabditina</taxon>
        <taxon>Rhabditomorpha</taxon>
        <taxon>Strongyloidea</taxon>
        <taxon>Metastrongylidae</taxon>
        <taxon>Parelaphostrongylus</taxon>
    </lineage>
</organism>
<gene>
    <name evidence="1" type="ORF">KIN20_004603</name>
</gene>
<proteinExistence type="predicted"/>
<reference evidence="1" key="1">
    <citation type="submission" date="2021-06" db="EMBL/GenBank/DDBJ databases">
        <title>Parelaphostrongylus tenuis whole genome reference sequence.</title>
        <authorList>
            <person name="Garwood T.J."/>
            <person name="Larsen P.A."/>
            <person name="Fountain-Jones N.M."/>
            <person name="Garbe J.R."/>
            <person name="Macchietto M.G."/>
            <person name="Kania S.A."/>
            <person name="Gerhold R.W."/>
            <person name="Richards J.E."/>
            <person name="Wolf T.M."/>
        </authorList>
    </citation>
    <scope>NUCLEOTIDE SEQUENCE</scope>
    <source>
        <strain evidence="1">MNPRO001-30</strain>
        <tissue evidence="1">Meninges</tissue>
    </source>
</reference>
<dbReference type="EMBL" id="JAHQIW010000613">
    <property type="protein sequence ID" value="KAJ1349146.1"/>
    <property type="molecule type" value="Genomic_DNA"/>
</dbReference>
<keyword evidence="2" id="KW-1185">Reference proteome</keyword>
<comment type="caution">
    <text evidence="1">The sequence shown here is derived from an EMBL/GenBank/DDBJ whole genome shotgun (WGS) entry which is preliminary data.</text>
</comment>
<evidence type="ECO:0000313" key="2">
    <source>
        <dbReference type="Proteomes" id="UP001196413"/>
    </source>
</evidence>
<dbReference type="Proteomes" id="UP001196413">
    <property type="component" value="Unassembled WGS sequence"/>
</dbReference>
<name>A0AAD5MH87_PARTN</name>
<accession>A0AAD5MH87</accession>
<sequence length="50" mass="5819">MEELMNLRQGNEPEDVLTVKMDPLFLFSHSTLRKSLPSCRGCFHQIKRGK</sequence>
<protein>
    <submittedName>
        <fullName evidence="1">Uncharacterized protein</fullName>
    </submittedName>
</protein>